<dbReference type="SUPFAM" id="SSF48452">
    <property type="entry name" value="TPR-like"/>
    <property type="match status" value="1"/>
</dbReference>
<keyword evidence="1" id="KW-0472">Membrane</keyword>
<dbReference type="Gene3D" id="1.25.40.10">
    <property type="entry name" value="Tetratricopeptide repeat domain"/>
    <property type="match status" value="1"/>
</dbReference>
<organism evidence="2 3">
    <name type="scientific">candidate division WOR-3 bacterium</name>
    <dbReference type="NCBI Taxonomy" id="2052148"/>
    <lineage>
        <taxon>Bacteria</taxon>
        <taxon>Bacteria division WOR-3</taxon>
    </lineage>
</organism>
<keyword evidence="1" id="KW-0812">Transmembrane</keyword>
<dbReference type="AlphaFoldDB" id="A0A9C9EN20"/>
<feature type="transmembrane region" description="Helical" evidence="1">
    <location>
        <begin position="172"/>
        <end position="189"/>
    </location>
</feature>
<evidence type="ECO:0000256" key="1">
    <source>
        <dbReference type="SAM" id="Phobius"/>
    </source>
</evidence>
<name>A0A9C9EN20_UNCW3</name>
<proteinExistence type="predicted"/>
<dbReference type="EMBL" id="DRIG01000079">
    <property type="protein sequence ID" value="HEC78945.1"/>
    <property type="molecule type" value="Genomic_DNA"/>
</dbReference>
<evidence type="ECO:0000313" key="2">
    <source>
        <dbReference type="EMBL" id="HEC78945.1"/>
    </source>
</evidence>
<evidence type="ECO:0008006" key="4">
    <source>
        <dbReference type="Google" id="ProtNLM"/>
    </source>
</evidence>
<feature type="transmembrane region" description="Helical" evidence="1">
    <location>
        <begin position="196"/>
        <end position="217"/>
    </location>
</feature>
<keyword evidence="1" id="KW-1133">Transmembrane helix</keyword>
<dbReference type="InterPro" id="IPR011990">
    <property type="entry name" value="TPR-like_helical_dom_sf"/>
</dbReference>
<comment type="caution">
    <text evidence="2">The sequence shown here is derived from an EMBL/GenBank/DDBJ whole genome shotgun (WGS) entry which is preliminary data.</text>
</comment>
<gene>
    <name evidence="2" type="ORF">ENI34_07370</name>
</gene>
<protein>
    <recommendedName>
        <fullName evidence="4">Tetratricopeptide repeat protein</fullName>
    </recommendedName>
</protein>
<evidence type="ECO:0000313" key="3">
    <source>
        <dbReference type="Proteomes" id="UP000885826"/>
    </source>
</evidence>
<accession>A0A9C9EN20</accession>
<reference evidence="2" key="1">
    <citation type="journal article" date="2020" name="mSystems">
        <title>Genome- and Community-Level Interaction Insights into Carbon Utilization and Element Cycling Functions of Hydrothermarchaeota in Hydrothermal Sediment.</title>
        <authorList>
            <person name="Zhou Z."/>
            <person name="Liu Y."/>
            <person name="Xu W."/>
            <person name="Pan J."/>
            <person name="Luo Z.H."/>
            <person name="Li M."/>
        </authorList>
    </citation>
    <scope>NUCLEOTIDE SEQUENCE</scope>
    <source>
        <strain evidence="2">HyVt-388</strain>
    </source>
</reference>
<sequence>MPLIVLFLFSQTELFAPDKIVRFADFLYEEKDYSAALNEYRRYLFLADSIPEITYERIIDCLVQLKRYDEAVKESNSIKNTGRRNFIKGEIFFRAGIYDSSRYYLNLAGLPYKERAKELTGLTYANEFRFQEAGNYLKLPGNLPHYKKPILGAIFSLLPGGGHFYCGRIGDGFFSLLIVGAATGLSYYYHSQKEELKFGVSLGTAVLFYMANIYGGINAVRNYNYYQNEKYLWSIEALAKEKEESDKEK</sequence>
<dbReference type="Proteomes" id="UP000885826">
    <property type="component" value="Unassembled WGS sequence"/>
</dbReference>